<dbReference type="PANTHER" id="PTHR45586">
    <property type="entry name" value="TPR REPEAT-CONTAINING PROTEIN PA4667"/>
    <property type="match status" value="1"/>
</dbReference>
<dbReference type="KEGG" id="uam:UABAM_05990"/>
<reference evidence="5 6" key="1">
    <citation type="submission" date="2019-08" db="EMBL/GenBank/DDBJ databases">
        <title>Complete genome sequence of Candidatus Uab amorphum.</title>
        <authorList>
            <person name="Shiratori T."/>
            <person name="Suzuki S."/>
            <person name="Kakizawa Y."/>
            <person name="Ishida K."/>
        </authorList>
    </citation>
    <scope>NUCLEOTIDE SEQUENCE [LARGE SCALE GENOMIC DNA]</scope>
    <source>
        <strain evidence="5 6">SRT547</strain>
    </source>
</reference>
<dbReference type="PROSITE" id="PS50005">
    <property type="entry name" value="TPR"/>
    <property type="match status" value="1"/>
</dbReference>
<dbReference type="InterPro" id="IPR019734">
    <property type="entry name" value="TPR_rpt"/>
</dbReference>
<feature type="repeat" description="TPR" evidence="3">
    <location>
        <begin position="172"/>
        <end position="205"/>
    </location>
</feature>
<evidence type="ECO:0000256" key="2">
    <source>
        <dbReference type="ARBA" id="ARBA00022803"/>
    </source>
</evidence>
<dbReference type="EMBL" id="AP019860">
    <property type="protein sequence ID" value="BBM87578.1"/>
    <property type="molecule type" value="Genomic_DNA"/>
</dbReference>
<evidence type="ECO:0000256" key="3">
    <source>
        <dbReference type="PROSITE-ProRule" id="PRU00339"/>
    </source>
</evidence>
<dbReference type="GO" id="GO:0003899">
    <property type="term" value="F:DNA-directed RNA polymerase activity"/>
    <property type="evidence" value="ECO:0007669"/>
    <property type="project" value="InterPro"/>
</dbReference>
<dbReference type="GO" id="GO:0006351">
    <property type="term" value="P:DNA-templated transcription"/>
    <property type="evidence" value="ECO:0007669"/>
    <property type="project" value="InterPro"/>
</dbReference>
<organism evidence="5 6">
    <name type="scientific">Uabimicrobium amorphum</name>
    <dbReference type="NCBI Taxonomy" id="2596890"/>
    <lineage>
        <taxon>Bacteria</taxon>
        <taxon>Pseudomonadati</taxon>
        <taxon>Planctomycetota</taxon>
        <taxon>Candidatus Uabimicrobiia</taxon>
        <taxon>Candidatus Uabimicrobiales</taxon>
        <taxon>Candidatus Uabimicrobiaceae</taxon>
        <taxon>Candidatus Uabimicrobium</taxon>
    </lineage>
</organism>
<dbReference type="InterPro" id="IPR051012">
    <property type="entry name" value="CellSynth/LPSAsmb/PSIAsmb"/>
</dbReference>
<name>A0A5S9F6D3_UABAM</name>
<dbReference type="PANTHER" id="PTHR45586:SF1">
    <property type="entry name" value="LIPOPOLYSACCHARIDE ASSEMBLY PROTEIN B"/>
    <property type="match status" value="1"/>
</dbReference>
<feature type="domain" description="RNA polymerase alpha subunit C-terminal" evidence="4">
    <location>
        <begin position="231"/>
        <end position="293"/>
    </location>
</feature>
<sequence>MRYVLVTMQMKDTSHFEKTDITWILSDEKTKEIQKKHGKKSHTQAIKAKQAYLDGNFSGAFSDFKKLANAHKEEEAFTLATASSAIEGKNAKAFKEWKKKLAPHYQWYFDGVVADIEGDPKHAIICYEKSTQENESFVPAIYRLAYYYDLYGNETIAIKLYEKCIPLRPLHTNILMNLGILYEDLGQYEKAVECYEKILDRYPENARAKLYLKDARSSMTMYVDEEKEKLKDQRNEILSTPITDFELSVRSRNCLNKMKIKTLGDLIKKSEAELLSYKNFGETSLAEIKEILGKKGLSLGMESDKFLEPKKKDIKPFALIKDNKDESLLSKTIATLELSVRSRKCLSKVGVKSIGDLINHTEQDLLGCKNFGQTSMQEIKKKLNDMGLALKT</sequence>
<keyword evidence="1" id="KW-0677">Repeat</keyword>
<dbReference type="AlphaFoldDB" id="A0A5S9F6D3"/>
<dbReference type="Gene3D" id="1.10.150.20">
    <property type="entry name" value="5' to 3' exonuclease, C-terminal subdomain"/>
    <property type="match status" value="2"/>
</dbReference>
<dbReference type="InterPro" id="IPR011990">
    <property type="entry name" value="TPR-like_helical_dom_sf"/>
</dbReference>
<dbReference type="PROSITE" id="PS50293">
    <property type="entry name" value="TPR_REGION"/>
    <property type="match status" value="1"/>
</dbReference>
<proteinExistence type="predicted"/>
<accession>A0A5S9F6D3</accession>
<dbReference type="GO" id="GO:0003677">
    <property type="term" value="F:DNA binding"/>
    <property type="evidence" value="ECO:0007669"/>
    <property type="project" value="InterPro"/>
</dbReference>
<dbReference type="SMART" id="SM00028">
    <property type="entry name" value="TPR"/>
    <property type="match status" value="3"/>
</dbReference>
<dbReference type="OrthoDB" id="228958at2"/>
<dbReference type="InterPro" id="IPR011260">
    <property type="entry name" value="RNAP_asu_C"/>
</dbReference>
<dbReference type="Pfam" id="PF03118">
    <property type="entry name" value="RNA_pol_A_CTD"/>
    <property type="match status" value="2"/>
</dbReference>
<dbReference type="Proteomes" id="UP000326354">
    <property type="component" value="Chromosome"/>
</dbReference>
<evidence type="ECO:0000256" key="1">
    <source>
        <dbReference type="ARBA" id="ARBA00022737"/>
    </source>
</evidence>
<protein>
    <submittedName>
        <fullName evidence="5">RNA polymerase subunit alpha domain protein</fullName>
    </submittedName>
</protein>
<dbReference type="RefSeq" id="WP_151971593.1">
    <property type="nucleotide sequence ID" value="NZ_AP019860.1"/>
</dbReference>
<dbReference type="SUPFAM" id="SSF47789">
    <property type="entry name" value="C-terminal domain of RNA polymerase alpha subunit"/>
    <property type="match status" value="2"/>
</dbReference>
<evidence type="ECO:0000313" key="5">
    <source>
        <dbReference type="EMBL" id="BBM87578.1"/>
    </source>
</evidence>
<keyword evidence="6" id="KW-1185">Reference proteome</keyword>
<dbReference type="Pfam" id="PF00515">
    <property type="entry name" value="TPR_1"/>
    <property type="match status" value="1"/>
</dbReference>
<evidence type="ECO:0000313" key="6">
    <source>
        <dbReference type="Proteomes" id="UP000326354"/>
    </source>
</evidence>
<keyword evidence="2 3" id="KW-0802">TPR repeat</keyword>
<feature type="domain" description="RNA polymerase alpha subunit C-terminal" evidence="4">
    <location>
        <begin position="322"/>
        <end position="384"/>
    </location>
</feature>
<dbReference type="Gene3D" id="1.25.40.10">
    <property type="entry name" value="Tetratricopeptide repeat domain"/>
    <property type="match status" value="1"/>
</dbReference>
<evidence type="ECO:0000259" key="4">
    <source>
        <dbReference type="Pfam" id="PF03118"/>
    </source>
</evidence>
<dbReference type="SUPFAM" id="SSF48452">
    <property type="entry name" value="TPR-like"/>
    <property type="match status" value="1"/>
</dbReference>
<gene>
    <name evidence="5" type="ORF">UABAM_05990</name>
</gene>